<feature type="transmembrane region" description="Helical" evidence="1">
    <location>
        <begin position="62"/>
        <end position="80"/>
    </location>
</feature>
<dbReference type="EMBL" id="JAAIKE010000001">
    <property type="protein sequence ID" value="NEX45081.1"/>
    <property type="molecule type" value="Genomic_DNA"/>
</dbReference>
<reference evidence="3 4" key="1">
    <citation type="submission" date="2020-02" db="EMBL/GenBank/DDBJ databases">
        <title>Rhodobacter algicola sp. nov., isolated from microalga culture.</title>
        <authorList>
            <person name="Park C.-Y."/>
        </authorList>
    </citation>
    <scope>NUCLEOTIDE SEQUENCE [LARGE SCALE GENOMIC DNA]</scope>
    <source>
        <strain evidence="3 4">ETT8</strain>
    </source>
</reference>
<proteinExistence type="predicted"/>
<feature type="domain" description="Lnb N-terminal periplasmic" evidence="2">
    <location>
        <begin position="123"/>
        <end position="278"/>
    </location>
</feature>
<dbReference type="Pfam" id="PF13387">
    <property type="entry name" value="Lnb_N"/>
    <property type="match status" value="1"/>
</dbReference>
<dbReference type="RefSeq" id="WP_164609104.1">
    <property type="nucleotide sequence ID" value="NZ_JAAIKE010000001.1"/>
</dbReference>
<sequence length="331" mass="37036">MRRGLQVLGRGAQLLAAAFVLVWVWLAVQFHAGGALGLALHAVIGLLGLSAVWAALKRRWGLIWAGMGAVLAGFVLWWVMQIPRDDRTWAADVRHGVTGEIDGSRVTLRNVRNFRWQDADTAEENWEVRVVDAARITSLDMFTSVWDSPLIAHVLVSFGFDDGQRIVFSGEIRREKGEVYSALGGFFRRYELVMIAADERDIVHLRTDARGERVSLFPVSLEPEVRKQLFMNFVNRANELAAEPEWYHTIWANCTTVPFRLVKTIAPSVALDWRVLASGYLPAYLHELGVLPPDMPLPDILQRSVLPKSGPEAVSGPAYSESLRQNWVSAP</sequence>
<dbReference type="InterPro" id="IPR025178">
    <property type="entry name" value="Lnb_N"/>
</dbReference>
<protein>
    <submittedName>
        <fullName evidence="3">DUF4105 domain-containing protein</fullName>
    </submittedName>
</protein>
<keyword evidence="1" id="KW-1133">Transmembrane helix</keyword>
<evidence type="ECO:0000256" key="1">
    <source>
        <dbReference type="SAM" id="Phobius"/>
    </source>
</evidence>
<organism evidence="3 4">
    <name type="scientific">Pseudotabrizicola algicola</name>
    <dbReference type="NCBI Taxonomy" id="2709381"/>
    <lineage>
        <taxon>Bacteria</taxon>
        <taxon>Pseudomonadati</taxon>
        <taxon>Pseudomonadota</taxon>
        <taxon>Alphaproteobacteria</taxon>
        <taxon>Rhodobacterales</taxon>
        <taxon>Paracoccaceae</taxon>
        <taxon>Pseudotabrizicola</taxon>
    </lineage>
</organism>
<dbReference type="Proteomes" id="UP000481421">
    <property type="component" value="Unassembled WGS sequence"/>
</dbReference>
<keyword evidence="1" id="KW-0472">Membrane</keyword>
<dbReference type="AlphaFoldDB" id="A0A6B3RI45"/>
<evidence type="ECO:0000313" key="3">
    <source>
        <dbReference type="EMBL" id="NEX45081.1"/>
    </source>
</evidence>
<evidence type="ECO:0000259" key="2">
    <source>
        <dbReference type="Pfam" id="PF13387"/>
    </source>
</evidence>
<gene>
    <name evidence="3" type="ORF">G3572_02615</name>
</gene>
<feature type="transmembrane region" description="Helical" evidence="1">
    <location>
        <begin position="7"/>
        <end position="28"/>
    </location>
</feature>
<comment type="caution">
    <text evidence="3">The sequence shown here is derived from an EMBL/GenBank/DDBJ whole genome shotgun (WGS) entry which is preliminary data.</text>
</comment>
<accession>A0A6B3RI45</accession>
<name>A0A6B3RI45_9RHOB</name>
<keyword evidence="4" id="KW-1185">Reference proteome</keyword>
<evidence type="ECO:0000313" key="4">
    <source>
        <dbReference type="Proteomes" id="UP000481421"/>
    </source>
</evidence>
<keyword evidence="1" id="KW-0812">Transmembrane</keyword>
<feature type="transmembrane region" description="Helical" evidence="1">
    <location>
        <begin position="34"/>
        <end position="55"/>
    </location>
</feature>